<protein>
    <submittedName>
        <fullName evidence="6">Tetratricopeptide (TPR) repeat protein</fullName>
    </submittedName>
</protein>
<keyword evidence="4" id="KW-0802">TPR repeat</keyword>
<sequence>MSNLKNVEALIARGDLIAASHLLDARGATQSDNPRELVVASRLWCLRGRFADARELLDRALHADPTNVEALIERARLAIRLGDDAGADAWFECAWGEGAPGDDWMVDWIDVLLRLGKFDAARNIATVRCERAPEQAGTWFRLGLAHQQARHQLQALDAYRHAARIDPALPMLRNNMGAAHLELSEYDRAQPLFEQTLRDDPDNALAWTNLGTVLLKRGQIDDSLVAAERACALAPNYATALQTYSYVLREHRQWDGALAVAQRALALEPANLSLVWTLAMLQLLRGDYANGWRNHEARWSGSPELRDVSPNVPAPRWNGEPLEGKTLFVWGEQGHGDVMQFVRFVPLIAERVKREGGKLIYCCFSNLLPLLKRSLGGVADTIIAHDHRPLPVFDYHLPLCSLPLTLGVTLQDLPLRSGYLKADPDKVRAWRERLPDDGKLKVGLVWSGSRTHQRNSRRSVKPAEIAKAFGGIRGVEFFSLQVGADGEVEQAGQAGLRLTDHTEEFGTYDDTAAFIENLDLVITVCTSVAHLAAGLGVPTWVLLDVNPHWVWMTERRDSPWYPTVTLYRQPAFGQWQPVLDEVAAQLAAFAGAPDPGAASRDDESASMEMSVH</sequence>
<feature type="repeat" description="TPR" evidence="4">
    <location>
        <begin position="204"/>
        <end position="237"/>
    </location>
</feature>
<dbReference type="RefSeq" id="WP_310117653.1">
    <property type="nucleotide sequence ID" value="NZ_JAVDQV010000001.1"/>
</dbReference>
<evidence type="ECO:0000256" key="3">
    <source>
        <dbReference type="ARBA" id="ARBA00022679"/>
    </source>
</evidence>
<dbReference type="SUPFAM" id="SSF53756">
    <property type="entry name" value="UDP-Glycosyltransferase/glycogen phosphorylase"/>
    <property type="match status" value="1"/>
</dbReference>
<dbReference type="InterPro" id="IPR051939">
    <property type="entry name" value="Glycosyltr_41/O-GlcNAc_trsf"/>
</dbReference>
<evidence type="ECO:0000256" key="1">
    <source>
        <dbReference type="ARBA" id="ARBA00004922"/>
    </source>
</evidence>
<evidence type="ECO:0000313" key="6">
    <source>
        <dbReference type="EMBL" id="MDR6406706.1"/>
    </source>
</evidence>
<dbReference type="PROSITE" id="PS50005">
    <property type="entry name" value="TPR"/>
    <property type="match status" value="3"/>
</dbReference>
<dbReference type="Proteomes" id="UP001264340">
    <property type="component" value="Unassembled WGS sequence"/>
</dbReference>
<organism evidence="6 7">
    <name type="scientific">Paraburkholderia terricola</name>
    <dbReference type="NCBI Taxonomy" id="169427"/>
    <lineage>
        <taxon>Bacteria</taxon>
        <taxon>Pseudomonadati</taxon>
        <taxon>Pseudomonadota</taxon>
        <taxon>Betaproteobacteria</taxon>
        <taxon>Burkholderiales</taxon>
        <taxon>Burkholderiaceae</taxon>
        <taxon>Paraburkholderia</taxon>
    </lineage>
</organism>
<proteinExistence type="predicted"/>
<dbReference type="Pfam" id="PF14559">
    <property type="entry name" value="TPR_19"/>
    <property type="match status" value="1"/>
</dbReference>
<feature type="repeat" description="TPR" evidence="4">
    <location>
        <begin position="136"/>
        <end position="169"/>
    </location>
</feature>
<dbReference type="SMART" id="SM00028">
    <property type="entry name" value="TPR"/>
    <property type="match status" value="5"/>
</dbReference>
<feature type="repeat" description="TPR" evidence="4">
    <location>
        <begin position="170"/>
        <end position="203"/>
    </location>
</feature>
<dbReference type="SUPFAM" id="SSF48452">
    <property type="entry name" value="TPR-like"/>
    <property type="match status" value="1"/>
</dbReference>
<evidence type="ECO:0000256" key="5">
    <source>
        <dbReference type="SAM" id="MobiDB-lite"/>
    </source>
</evidence>
<evidence type="ECO:0000256" key="4">
    <source>
        <dbReference type="PROSITE-ProRule" id="PRU00339"/>
    </source>
</evidence>
<gene>
    <name evidence="6" type="ORF">J2804_000094</name>
</gene>
<dbReference type="Gene3D" id="3.40.50.2000">
    <property type="entry name" value="Glycogen Phosphorylase B"/>
    <property type="match status" value="1"/>
</dbReference>
<dbReference type="Gene3D" id="1.25.40.10">
    <property type="entry name" value="Tetratricopeptide repeat domain"/>
    <property type="match status" value="1"/>
</dbReference>
<keyword evidence="2" id="KW-0328">Glycosyltransferase</keyword>
<dbReference type="InterPro" id="IPR019734">
    <property type="entry name" value="TPR_rpt"/>
</dbReference>
<dbReference type="Pfam" id="PF13432">
    <property type="entry name" value="TPR_16"/>
    <property type="match status" value="2"/>
</dbReference>
<reference evidence="6 7" key="1">
    <citation type="submission" date="2023-07" db="EMBL/GenBank/DDBJ databases">
        <title>Sorghum-associated microbial communities from plants grown in Nebraska, USA.</title>
        <authorList>
            <person name="Schachtman D."/>
        </authorList>
    </citation>
    <scope>NUCLEOTIDE SEQUENCE [LARGE SCALE GENOMIC DNA]</scope>
    <source>
        <strain evidence="6 7">DS1316</strain>
    </source>
</reference>
<dbReference type="PANTHER" id="PTHR44835">
    <property type="entry name" value="UDP-N-ACETYLGLUCOSAMINE--PEPTIDE N-ACETYLGLUCOSAMINYLTRANSFERASE SPINDLY-RELATED"/>
    <property type="match status" value="1"/>
</dbReference>
<dbReference type="EMBL" id="JAVDRP010000001">
    <property type="protein sequence ID" value="MDR6406706.1"/>
    <property type="molecule type" value="Genomic_DNA"/>
</dbReference>
<comment type="pathway">
    <text evidence="1">Protein modification; protein glycosylation.</text>
</comment>
<evidence type="ECO:0000313" key="7">
    <source>
        <dbReference type="Proteomes" id="UP001264340"/>
    </source>
</evidence>
<keyword evidence="3" id="KW-0808">Transferase</keyword>
<accession>A0ABU1LJ07</accession>
<dbReference type="InterPro" id="IPR011990">
    <property type="entry name" value="TPR-like_helical_dom_sf"/>
</dbReference>
<evidence type="ECO:0000256" key="2">
    <source>
        <dbReference type="ARBA" id="ARBA00022676"/>
    </source>
</evidence>
<feature type="region of interest" description="Disordered" evidence="5">
    <location>
        <begin position="593"/>
        <end position="612"/>
    </location>
</feature>
<comment type="caution">
    <text evidence="6">The sequence shown here is derived from an EMBL/GenBank/DDBJ whole genome shotgun (WGS) entry which is preliminary data.</text>
</comment>
<keyword evidence="7" id="KW-1185">Reference proteome</keyword>
<name>A0ABU1LJ07_9BURK</name>
<dbReference type="PANTHER" id="PTHR44835:SF1">
    <property type="entry name" value="PROTEIN O-GLCNAC TRANSFERASE"/>
    <property type="match status" value="1"/>
</dbReference>